<dbReference type="GO" id="GO:1990052">
    <property type="term" value="P:ER to chloroplast lipid transport"/>
    <property type="evidence" value="ECO:0000318"/>
    <property type="project" value="GO_Central"/>
</dbReference>
<dbReference type="PANTHER" id="PTHR34954:SF3">
    <property type="entry name" value="EXPRESSED PROTEIN"/>
    <property type="match status" value="1"/>
</dbReference>
<dbReference type="eggNOG" id="ENOG502QTCJ">
    <property type="taxonomic scope" value="Eukaryota"/>
</dbReference>
<accession>G7LDE8</accession>
<gene>
    <name evidence="3" type="primary">11413709</name>
    <name evidence="1" type="ordered locus">MTR_8g009290</name>
    <name evidence="2" type="ORF">MtrunA17_Chr8g0336951</name>
</gene>
<protein>
    <submittedName>
        <fullName evidence="1">Pigment defective 320 protein, putative</fullName>
    </submittedName>
</protein>
<dbReference type="Proteomes" id="UP000265566">
    <property type="component" value="Chromosome 8"/>
</dbReference>
<sequence>MAKLRTAIDSSFWDLNISSPQNLDGWAKFVPGDPIPLDASVSSRLYRHQQLPHITPHFPFGIIPSSVPSPKKEHGSFSLQSLLLDFTGPRWWLAATGQFRPRKMIVDIKNEICNAAEFNLSTAKSVAKHFIDKSLFSYGLNSQFALSPSTSVLFGLEGHGEKEKHRKKVVFFQELSDHDLTVEAAWPQLFVDHKGRYWDVPESISVDLASLVARRGLRYRFGMHKNNGSPQATNATDSDTPLSLLPGLCAKASVTYDKIKYLWRNTETEEEYKDLFPHDQGLMVPHEAVSGIIGSSCASWIWNGKNLIDTGEDPAVSKRRKRSRFNAEIFGSVCYTFQQGRFSKKFGDLTRVDARLDISSASGLAKKILNGFKSSSADIIEQPSASPRLNLIFQQQVAGPVVFRADSRISIDSLSRKHGISIEDFICSLNFYMDPNTSDMESGKIVAWYSPKRNEGMVELRLYEF</sequence>
<dbReference type="EnsemblPlants" id="AET01282">
    <property type="protein sequence ID" value="AET01282"/>
    <property type="gene ID" value="MTR_8g009290"/>
</dbReference>
<reference evidence="1 4" key="2">
    <citation type="journal article" date="2014" name="BMC Genomics">
        <title>An improved genome release (version Mt4.0) for the model legume Medicago truncatula.</title>
        <authorList>
            <person name="Tang H."/>
            <person name="Krishnakumar V."/>
            <person name="Bidwell S."/>
            <person name="Rosen B."/>
            <person name="Chan A."/>
            <person name="Zhou S."/>
            <person name="Gentzbittel L."/>
            <person name="Childs K.L."/>
            <person name="Yandell M."/>
            <person name="Gundlach H."/>
            <person name="Mayer K.F."/>
            <person name="Schwartz D.C."/>
            <person name="Town C.D."/>
        </authorList>
    </citation>
    <scope>GENOME REANNOTATION</scope>
    <source>
        <strain evidence="3 4">cv. Jemalong A17</strain>
    </source>
</reference>
<reference evidence="5" key="4">
    <citation type="journal article" date="2018" name="Nat. Plants">
        <title>Whole-genome landscape of Medicago truncatula symbiotic genes.</title>
        <authorList>
            <person name="Pecrix Y."/>
            <person name="Staton S.E."/>
            <person name="Sallet E."/>
            <person name="Lelandais-Briere C."/>
            <person name="Moreau S."/>
            <person name="Carrere S."/>
            <person name="Blein T."/>
            <person name="Jardinaud M.F."/>
            <person name="Latrasse D."/>
            <person name="Zouine M."/>
            <person name="Zahm M."/>
            <person name="Kreplak J."/>
            <person name="Mayjonade B."/>
            <person name="Satge C."/>
            <person name="Perez M."/>
            <person name="Cauet S."/>
            <person name="Marande W."/>
            <person name="Chantry-Darmon C."/>
            <person name="Lopez-Roques C."/>
            <person name="Bouchez O."/>
            <person name="Berard A."/>
            <person name="Debelle F."/>
            <person name="Munos S."/>
            <person name="Bendahmane A."/>
            <person name="Berges H."/>
            <person name="Niebel A."/>
            <person name="Buitink J."/>
            <person name="Frugier F."/>
            <person name="Benhamed M."/>
            <person name="Crespi M."/>
            <person name="Gouzy J."/>
            <person name="Gamas P."/>
        </authorList>
    </citation>
    <scope>NUCLEOTIDE SEQUENCE [LARGE SCALE GENOMIC DNA]</scope>
    <source>
        <strain evidence="5">cv. Jemalong A17</strain>
    </source>
</reference>
<dbReference type="Proteomes" id="UP000002051">
    <property type="component" value="Chromosome 8"/>
</dbReference>
<dbReference type="GO" id="GO:0009941">
    <property type="term" value="C:chloroplast envelope"/>
    <property type="evidence" value="ECO:0000318"/>
    <property type="project" value="GO_Central"/>
</dbReference>
<proteinExistence type="predicted"/>
<dbReference type="ExpressionAtlas" id="G7LDE8">
    <property type="expression patterns" value="differential"/>
</dbReference>
<dbReference type="PANTHER" id="PTHR34954">
    <property type="entry name" value="EXPRESSED PROTEIN"/>
    <property type="match status" value="1"/>
</dbReference>
<dbReference type="GO" id="GO:0070300">
    <property type="term" value="F:phosphatidic acid binding"/>
    <property type="evidence" value="ECO:0007669"/>
    <property type="project" value="InterPro"/>
</dbReference>
<dbReference type="Gramene" id="rna44754">
    <property type="protein sequence ID" value="RHN38787.1"/>
    <property type="gene ID" value="gene44754"/>
</dbReference>
<dbReference type="GO" id="GO:0034196">
    <property type="term" value="P:acylglycerol transport"/>
    <property type="evidence" value="ECO:0007669"/>
    <property type="project" value="InterPro"/>
</dbReference>
<organism evidence="1 4">
    <name type="scientific">Medicago truncatula</name>
    <name type="common">Barrel medic</name>
    <name type="synonym">Medicago tribuloides</name>
    <dbReference type="NCBI Taxonomy" id="3880"/>
    <lineage>
        <taxon>Eukaryota</taxon>
        <taxon>Viridiplantae</taxon>
        <taxon>Streptophyta</taxon>
        <taxon>Embryophyta</taxon>
        <taxon>Tracheophyta</taxon>
        <taxon>Spermatophyta</taxon>
        <taxon>Magnoliopsida</taxon>
        <taxon>eudicotyledons</taxon>
        <taxon>Gunneridae</taxon>
        <taxon>Pentapetalae</taxon>
        <taxon>rosids</taxon>
        <taxon>fabids</taxon>
        <taxon>Fabales</taxon>
        <taxon>Fabaceae</taxon>
        <taxon>Papilionoideae</taxon>
        <taxon>50 kb inversion clade</taxon>
        <taxon>NPAAA clade</taxon>
        <taxon>Hologalegina</taxon>
        <taxon>IRL clade</taxon>
        <taxon>Trifolieae</taxon>
        <taxon>Medicago</taxon>
    </lineage>
</organism>
<dbReference type="HOGENOM" id="CLU_046616_0_0_1"/>
<dbReference type="PaxDb" id="3880-AET01282"/>
<dbReference type="STRING" id="3880.G7LDE8"/>
<dbReference type="OMA" id="KRGPHIE"/>
<dbReference type="EMBL" id="PSQE01000008">
    <property type="protein sequence ID" value="RHN38787.1"/>
    <property type="molecule type" value="Genomic_DNA"/>
</dbReference>
<evidence type="ECO:0000313" key="4">
    <source>
        <dbReference type="Proteomes" id="UP000002051"/>
    </source>
</evidence>
<dbReference type="AlphaFoldDB" id="G7LDE8"/>
<evidence type="ECO:0000313" key="5">
    <source>
        <dbReference type="Proteomes" id="UP000265566"/>
    </source>
</evidence>
<keyword evidence="4" id="KW-1185">Reference proteome</keyword>
<reference evidence="3" key="3">
    <citation type="submission" date="2015-04" db="UniProtKB">
        <authorList>
            <consortium name="EnsemblPlants"/>
        </authorList>
    </citation>
    <scope>IDENTIFICATION</scope>
    <source>
        <strain evidence="3">cv. Jemalong A17</strain>
    </source>
</reference>
<evidence type="ECO:0000313" key="1">
    <source>
        <dbReference type="EMBL" id="AET01282.1"/>
    </source>
</evidence>
<evidence type="ECO:0000313" key="3">
    <source>
        <dbReference type="EnsemblPlants" id="AET01282"/>
    </source>
</evidence>
<dbReference type="KEGG" id="mtr:11413709"/>
<reference evidence="2" key="5">
    <citation type="journal article" date="2018" name="Nat. Plants">
        <title>Whole-genome landscape of Medicago truncatula symbiotic genes.</title>
        <authorList>
            <person name="Pecrix Y."/>
            <person name="Gamas P."/>
            <person name="Carrere S."/>
        </authorList>
    </citation>
    <scope>NUCLEOTIDE SEQUENCE</scope>
    <source>
        <tissue evidence="2">Leaves</tissue>
    </source>
</reference>
<dbReference type="InterPro" id="IPR044160">
    <property type="entry name" value="TGD4-like"/>
</dbReference>
<dbReference type="OrthoDB" id="512148at2759"/>
<name>G7LDE8_MEDTR</name>
<dbReference type="EMBL" id="CM001224">
    <property type="protein sequence ID" value="AET01282.1"/>
    <property type="molecule type" value="Genomic_DNA"/>
</dbReference>
<evidence type="ECO:0000313" key="2">
    <source>
        <dbReference type="EMBL" id="RHN38787.1"/>
    </source>
</evidence>
<reference evidence="1 4" key="1">
    <citation type="journal article" date="2011" name="Nature">
        <title>The Medicago genome provides insight into the evolution of rhizobial symbioses.</title>
        <authorList>
            <person name="Young N.D."/>
            <person name="Debelle F."/>
            <person name="Oldroyd G.E."/>
            <person name="Geurts R."/>
            <person name="Cannon S.B."/>
            <person name="Udvardi M.K."/>
            <person name="Benedito V.A."/>
            <person name="Mayer K.F."/>
            <person name="Gouzy J."/>
            <person name="Schoof H."/>
            <person name="Van de Peer Y."/>
            <person name="Proost S."/>
            <person name="Cook D.R."/>
            <person name="Meyers B.C."/>
            <person name="Spannagl M."/>
            <person name="Cheung F."/>
            <person name="De Mita S."/>
            <person name="Krishnakumar V."/>
            <person name="Gundlach H."/>
            <person name="Zhou S."/>
            <person name="Mudge J."/>
            <person name="Bharti A.K."/>
            <person name="Murray J.D."/>
            <person name="Naoumkina M.A."/>
            <person name="Rosen B."/>
            <person name="Silverstein K.A."/>
            <person name="Tang H."/>
            <person name="Rombauts S."/>
            <person name="Zhao P.X."/>
            <person name="Zhou P."/>
            <person name="Barbe V."/>
            <person name="Bardou P."/>
            <person name="Bechner M."/>
            <person name="Bellec A."/>
            <person name="Berger A."/>
            <person name="Berges H."/>
            <person name="Bidwell S."/>
            <person name="Bisseling T."/>
            <person name="Choisne N."/>
            <person name="Couloux A."/>
            <person name="Denny R."/>
            <person name="Deshpande S."/>
            <person name="Dai X."/>
            <person name="Doyle J.J."/>
            <person name="Dudez A.M."/>
            <person name="Farmer A.D."/>
            <person name="Fouteau S."/>
            <person name="Franken C."/>
            <person name="Gibelin C."/>
            <person name="Gish J."/>
            <person name="Goldstein S."/>
            <person name="Gonzalez A.J."/>
            <person name="Green P.J."/>
            <person name="Hallab A."/>
            <person name="Hartog M."/>
            <person name="Hua A."/>
            <person name="Humphray S.J."/>
            <person name="Jeong D.H."/>
            <person name="Jing Y."/>
            <person name="Jocker A."/>
            <person name="Kenton S.M."/>
            <person name="Kim D.J."/>
            <person name="Klee K."/>
            <person name="Lai H."/>
            <person name="Lang C."/>
            <person name="Lin S."/>
            <person name="Macmil S.L."/>
            <person name="Magdelenat G."/>
            <person name="Matthews L."/>
            <person name="McCorrison J."/>
            <person name="Monaghan E.L."/>
            <person name="Mun J.H."/>
            <person name="Najar F.Z."/>
            <person name="Nicholson C."/>
            <person name="Noirot C."/>
            <person name="O'Bleness M."/>
            <person name="Paule C.R."/>
            <person name="Poulain J."/>
            <person name="Prion F."/>
            <person name="Qin B."/>
            <person name="Qu C."/>
            <person name="Retzel E.F."/>
            <person name="Riddle C."/>
            <person name="Sallet E."/>
            <person name="Samain S."/>
            <person name="Samson N."/>
            <person name="Sanders I."/>
            <person name="Saurat O."/>
            <person name="Scarpelli C."/>
            <person name="Schiex T."/>
            <person name="Segurens B."/>
            <person name="Severin A.J."/>
            <person name="Sherrier D.J."/>
            <person name="Shi R."/>
            <person name="Sims S."/>
            <person name="Singer S.R."/>
            <person name="Sinharoy S."/>
            <person name="Sterck L."/>
            <person name="Viollet A."/>
            <person name="Wang B.B."/>
            <person name="Wang K."/>
            <person name="Wang M."/>
            <person name="Wang X."/>
            <person name="Warfsmann J."/>
            <person name="Weissenbach J."/>
            <person name="White D.D."/>
            <person name="White J.D."/>
            <person name="Wiley G.B."/>
            <person name="Wincker P."/>
            <person name="Xing Y."/>
            <person name="Yang L."/>
            <person name="Yao Z."/>
            <person name="Ying F."/>
            <person name="Zhai J."/>
            <person name="Zhou L."/>
            <person name="Zuber A."/>
            <person name="Denarie J."/>
            <person name="Dixon R.A."/>
            <person name="May G.D."/>
            <person name="Schwartz D.C."/>
            <person name="Rogers J."/>
            <person name="Quetier F."/>
            <person name="Town C.D."/>
            <person name="Roe B.A."/>
        </authorList>
    </citation>
    <scope>NUCLEOTIDE SEQUENCE [LARGE SCALE GENOMIC DNA]</scope>
    <source>
        <strain evidence="1">A17</strain>
        <strain evidence="3 4">cv. Jemalong A17</strain>
    </source>
</reference>